<keyword evidence="2" id="KW-1185">Reference proteome</keyword>
<evidence type="ECO:0008006" key="3">
    <source>
        <dbReference type="Google" id="ProtNLM"/>
    </source>
</evidence>
<reference evidence="1 2" key="1">
    <citation type="submission" date="2018-08" db="EMBL/GenBank/DDBJ databases">
        <title>Pallidiluteibacterium maritimus gen. nov., sp. nov., isolated from coastal sediment.</title>
        <authorList>
            <person name="Zhou L.Y."/>
        </authorList>
    </citation>
    <scope>NUCLEOTIDE SEQUENCE [LARGE SCALE GENOMIC DNA]</scope>
    <source>
        <strain evidence="1 2">XSD2</strain>
    </source>
</reference>
<dbReference type="OrthoDB" id="5187906at2"/>
<proteinExistence type="predicted"/>
<sequence length="119" mass="14181">MEARKCMECGEPLRGRADQKFCNDLCRNAYNNNKLGKSSNYMRKINRLLKKNHAILRELNPQDKTTAFRSTLEKHGFEFDYHTHLYTTRSGRIYYFVYDQGYSELDNNKFVLVKKEDIL</sequence>
<evidence type="ECO:0000313" key="1">
    <source>
        <dbReference type="EMBL" id="RIJ46655.1"/>
    </source>
</evidence>
<evidence type="ECO:0000313" key="2">
    <source>
        <dbReference type="Proteomes" id="UP000265926"/>
    </source>
</evidence>
<dbReference type="EMBL" id="QWGR01000013">
    <property type="protein sequence ID" value="RIJ46655.1"/>
    <property type="molecule type" value="Genomic_DNA"/>
</dbReference>
<accession>A0A399SWU3</accession>
<name>A0A399SWU3_9BACT</name>
<dbReference type="AlphaFoldDB" id="A0A399SWU3"/>
<dbReference type="Proteomes" id="UP000265926">
    <property type="component" value="Unassembled WGS sequence"/>
</dbReference>
<protein>
    <recommendedName>
        <fullName evidence="3">DUF2116 family Zn-ribbon domain-containing protein</fullName>
    </recommendedName>
</protein>
<dbReference type="RefSeq" id="WP_119439463.1">
    <property type="nucleotide sequence ID" value="NZ_QWGR01000013.1"/>
</dbReference>
<organism evidence="1 2">
    <name type="scientific">Maribellus luteus</name>
    <dbReference type="NCBI Taxonomy" id="2305463"/>
    <lineage>
        <taxon>Bacteria</taxon>
        <taxon>Pseudomonadati</taxon>
        <taxon>Bacteroidota</taxon>
        <taxon>Bacteroidia</taxon>
        <taxon>Marinilabiliales</taxon>
        <taxon>Prolixibacteraceae</taxon>
        <taxon>Maribellus</taxon>
    </lineage>
</organism>
<gene>
    <name evidence="1" type="ORF">D1614_17925</name>
</gene>
<comment type="caution">
    <text evidence="1">The sequence shown here is derived from an EMBL/GenBank/DDBJ whole genome shotgun (WGS) entry which is preliminary data.</text>
</comment>